<reference evidence="1" key="1">
    <citation type="journal article" date="2022" name="Arch. Microbiol.">
        <title>Microbulbifer okhotskensis sp. nov., isolated from a deep bottom sediment of the Okhotsk Sea.</title>
        <authorList>
            <person name="Romanenko L."/>
            <person name="Kurilenko V."/>
            <person name="Otstavnykh N."/>
            <person name="Velansky P."/>
            <person name="Isaeva M."/>
            <person name="Mikhailov V."/>
        </authorList>
    </citation>
    <scope>NUCLEOTIDE SEQUENCE</scope>
    <source>
        <strain evidence="1">OS29</strain>
    </source>
</reference>
<dbReference type="RefSeq" id="WP_252472071.1">
    <property type="nucleotide sequence ID" value="NZ_JALBWM010000133.1"/>
</dbReference>
<name>A0A9X2EVW3_9GAMM</name>
<accession>A0A9X2EVW3</accession>
<sequence>MSQVSSFAVVFEEPNIEARKKIINLLQGLIPDYIQSEWGGGSGEGEVEITKKNVSKSELFAITIGGDGSQFFEYILKVRKVELRGNYFAVLYIEGAGIFVTVQKNSVLLFDVPLDLHDPDEIFQILESENYLEEVREAFIHRYFL</sequence>
<keyword evidence="2" id="KW-1185">Reference proteome</keyword>
<dbReference type="AlphaFoldDB" id="A0A9X2EVW3"/>
<protein>
    <submittedName>
        <fullName evidence="1">Uncharacterized protein</fullName>
    </submittedName>
</protein>
<gene>
    <name evidence="1" type="ORF">MO867_18985</name>
</gene>
<proteinExistence type="predicted"/>
<comment type="caution">
    <text evidence="1">The sequence shown here is derived from an EMBL/GenBank/DDBJ whole genome shotgun (WGS) entry which is preliminary data.</text>
</comment>
<dbReference type="EMBL" id="JALBWM010000133">
    <property type="protein sequence ID" value="MCO1336423.1"/>
    <property type="molecule type" value="Genomic_DNA"/>
</dbReference>
<evidence type="ECO:0000313" key="2">
    <source>
        <dbReference type="Proteomes" id="UP001139028"/>
    </source>
</evidence>
<dbReference type="Proteomes" id="UP001139028">
    <property type="component" value="Unassembled WGS sequence"/>
</dbReference>
<organism evidence="1 2">
    <name type="scientific">Microbulbifer okhotskensis</name>
    <dbReference type="NCBI Taxonomy" id="2926617"/>
    <lineage>
        <taxon>Bacteria</taxon>
        <taxon>Pseudomonadati</taxon>
        <taxon>Pseudomonadota</taxon>
        <taxon>Gammaproteobacteria</taxon>
        <taxon>Cellvibrionales</taxon>
        <taxon>Microbulbiferaceae</taxon>
        <taxon>Microbulbifer</taxon>
    </lineage>
</organism>
<evidence type="ECO:0000313" key="1">
    <source>
        <dbReference type="EMBL" id="MCO1336423.1"/>
    </source>
</evidence>